<feature type="domain" description="HTH tetR-type" evidence="6">
    <location>
        <begin position="29"/>
        <end position="89"/>
    </location>
</feature>
<comment type="caution">
    <text evidence="7">The sequence shown here is derived from an EMBL/GenBank/DDBJ whole genome shotgun (WGS) entry which is preliminary data.</text>
</comment>
<organism evidence="7 8">
    <name type="scientific">Mycolicibacter arupensis</name>
    <dbReference type="NCBI Taxonomy" id="342002"/>
    <lineage>
        <taxon>Bacteria</taxon>
        <taxon>Bacillati</taxon>
        <taxon>Actinomycetota</taxon>
        <taxon>Actinomycetes</taxon>
        <taxon>Mycobacteriales</taxon>
        <taxon>Mycobacteriaceae</taxon>
        <taxon>Mycolicibacter</taxon>
    </lineage>
</organism>
<dbReference type="PANTHER" id="PTHR47506:SF1">
    <property type="entry name" value="HTH-TYPE TRANSCRIPTIONAL REGULATOR YJDC"/>
    <property type="match status" value="1"/>
</dbReference>
<dbReference type="InterPro" id="IPR011075">
    <property type="entry name" value="TetR_C"/>
</dbReference>
<feature type="compositionally biased region" description="Low complexity" evidence="5">
    <location>
        <begin position="14"/>
        <end position="25"/>
    </location>
</feature>
<evidence type="ECO:0000313" key="8">
    <source>
        <dbReference type="Proteomes" id="UP000321797"/>
    </source>
</evidence>
<name>A0A5B1MDQ0_9MYCO</name>
<gene>
    <name evidence="7" type="ORF">E6Q54_16785</name>
</gene>
<dbReference type="PANTHER" id="PTHR47506">
    <property type="entry name" value="TRANSCRIPTIONAL REGULATORY PROTEIN"/>
    <property type="match status" value="1"/>
</dbReference>
<dbReference type="RefSeq" id="WP_149772834.1">
    <property type="nucleotide sequence ID" value="NZ_SSGD01000110.1"/>
</dbReference>
<evidence type="ECO:0000256" key="1">
    <source>
        <dbReference type="ARBA" id="ARBA00023015"/>
    </source>
</evidence>
<dbReference type="AlphaFoldDB" id="A0A5B1MDQ0"/>
<dbReference type="Pfam" id="PF00440">
    <property type="entry name" value="TetR_N"/>
    <property type="match status" value="1"/>
</dbReference>
<feature type="region of interest" description="Disordered" evidence="5">
    <location>
        <begin position="1"/>
        <end position="30"/>
    </location>
</feature>
<dbReference type="Pfam" id="PF16925">
    <property type="entry name" value="TetR_C_13"/>
    <property type="match status" value="1"/>
</dbReference>
<keyword evidence="3" id="KW-0804">Transcription</keyword>
<accession>A0A5B1MDQ0</accession>
<dbReference type="Proteomes" id="UP000321797">
    <property type="component" value="Unassembled WGS sequence"/>
</dbReference>
<dbReference type="Gene3D" id="1.10.357.10">
    <property type="entry name" value="Tetracycline Repressor, domain 2"/>
    <property type="match status" value="1"/>
</dbReference>
<evidence type="ECO:0000256" key="3">
    <source>
        <dbReference type="ARBA" id="ARBA00023163"/>
    </source>
</evidence>
<evidence type="ECO:0000256" key="5">
    <source>
        <dbReference type="SAM" id="MobiDB-lite"/>
    </source>
</evidence>
<dbReference type="InterPro" id="IPR009057">
    <property type="entry name" value="Homeodomain-like_sf"/>
</dbReference>
<protein>
    <submittedName>
        <fullName evidence="7">TetR/AcrR family transcriptional regulator</fullName>
    </submittedName>
</protein>
<evidence type="ECO:0000256" key="2">
    <source>
        <dbReference type="ARBA" id="ARBA00023125"/>
    </source>
</evidence>
<dbReference type="EMBL" id="SSGD01000110">
    <property type="protein sequence ID" value="TXI53234.1"/>
    <property type="molecule type" value="Genomic_DNA"/>
</dbReference>
<reference evidence="7 8" key="1">
    <citation type="submission" date="2018-09" db="EMBL/GenBank/DDBJ databases">
        <title>Metagenome Assembled Genomes from an Advanced Water Purification Facility.</title>
        <authorList>
            <person name="Stamps B.W."/>
            <person name="Spear J.R."/>
        </authorList>
    </citation>
    <scope>NUCLEOTIDE SEQUENCE [LARGE SCALE GENOMIC DNA]</scope>
    <source>
        <strain evidence="7">Bin_29_2</strain>
    </source>
</reference>
<dbReference type="SUPFAM" id="SSF46689">
    <property type="entry name" value="Homeodomain-like"/>
    <property type="match status" value="1"/>
</dbReference>
<proteinExistence type="predicted"/>
<dbReference type="GO" id="GO:0003677">
    <property type="term" value="F:DNA binding"/>
    <property type="evidence" value="ECO:0007669"/>
    <property type="project" value="UniProtKB-UniRule"/>
</dbReference>
<dbReference type="InterPro" id="IPR001647">
    <property type="entry name" value="HTH_TetR"/>
</dbReference>
<dbReference type="SUPFAM" id="SSF48498">
    <property type="entry name" value="Tetracyclin repressor-like, C-terminal domain"/>
    <property type="match status" value="1"/>
</dbReference>
<dbReference type="PROSITE" id="PS50977">
    <property type="entry name" value="HTH_TETR_2"/>
    <property type="match status" value="1"/>
</dbReference>
<evidence type="ECO:0000256" key="4">
    <source>
        <dbReference type="PROSITE-ProRule" id="PRU00335"/>
    </source>
</evidence>
<feature type="DNA-binding region" description="H-T-H motif" evidence="4">
    <location>
        <begin position="52"/>
        <end position="71"/>
    </location>
</feature>
<keyword evidence="2 4" id="KW-0238">DNA-binding</keyword>
<keyword evidence="1" id="KW-0805">Transcription regulation</keyword>
<evidence type="ECO:0000259" key="6">
    <source>
        <dbReference type="PROSITE" id="PS50977"/>
    </source>
</evidence>
<sequence length="217" mass="23595">MKQPPLGEPVNESATPPAARSTSAPSHHRHARAAIVNTAASMMYHHGIAATSTGDVARASGAEPKELHRHFRDKTELVQAVIDRELAVVLDGQDTTEAITSWEGLHRWVSRVVDAQPAEDRPFACPLGTLATDLKHSQEYRPALAAAFRIWEGHLAAGLRRIQQRGELDSDANPDRLAASLVAALQGGYLLASVHGRIEIMRDVLDDAVAALRRYQV</sequence>
<dbReference type="InterPro" id="IPR036271">
    <property type="entry name" value="Tet_transcr_reg_TetR-rel_C_sf"/>
</dbReference>
<evidence type="ECO:0000313" key="7">
    <source>
        <dbReference type="EMBL" id="TXI53234.1"/>
    </source>
</evidence>